<evidence type="ECO:0000256" key="9">
    <source>
        <dbReference type="ARBA" id="ARBA00022989"/>
    </source>
</evidence>
<dbReference type="PRINTS" id="PR01121">
    <property type="entry name" value="FMOXYGENASE1"/>
</dbReference>
<evidence type="ECO:0000256" key="1">
    <source>
        <dbReference type="ARBA" id="ARBA00001974"/>
    </source>
</evidence>
<dbReference type="InterPro" id="IPR036188">
    <property type="entry name" value="FAD/NAD-bd_sf"/>
</dbReference>
<comment type="catalytic activity">
    <reaction evidence="17">
        <text>N,N-dimethylaniline + NADPH + O2 + H(+) = N,N-dimethylaniline N-oxide + NADP(+) + H2O</text>
        <dbReference type="Rhea" id="RHEA:24468"/>
        <dbReference type="ChEBI" id="CHEBI:15377"/>
        <dbReference type="ChEBI" id="CHEBI:15378"/>
        <dbReference type="ChEBI" id="CHEBI:15379"/>
        <dbReference type="ChEBI" id="CHEBI:16269"/>
        <dbReference type="ChEBI" id="CHEBI:17735"/>
        <dbReference type="ChEBI" id="CHEBI:57783"/>
        <dbReference type="ChEBI" id="CHEBI:58349"/>
        <dbReference type="EC" id="1.14.13.8"/>
    </reaction>
    <physiologicalReaction direction="left-to-right" evidence="17">
        <dbReference type="Rhea" id="RHEA:24469"/>
    </physiologicalReaction>
</comment>
<dbReference type="FunFam" id="3.50.50.60:FF:000159">
    <property type="entry name" value="Dimethylaniline monooxygenase [N-oxide-forming]"/>
    <property type="match status" value="1"/>
</dbReference>
<name>A0A4X2K3S8_VOMUR</name>
<keyword evidence="10 18" id="KW-0560">Oxidoreductase</keyword>
<keyword evidence="11 18" id="KW-0503">Monooxygenase</keyword>
<comment type="catalytic activity">
    <reaction evidence="15">
        <text>hypotaurine + NADPH + O2 + H(+) = taurine + NADP(+) + H2O</text>
        <dbReference type="Rhea" id="RHEA:69819"/>
        <dbReference type="ChEBI" id="CHEBI:15377"/>
        <dbReference type="ChEBI" id="CHEBI:15378"/>
        <dbReference type="ChEBI" id="CHEBI:15379"/>
        <dbReference type="ChEBI" id="CHEBI:57783"/>
        <dbReference type="ChEBI" id="CHEBI:57853"/>
        <dbReference type="ChEBI" id="CHEBI:58349"/>
        <dbReference type="ChEBI" id="CHEBI:507393"/>
        <dbReference type="EC" id="1.14.13.8"/>
    </reaction>
    <physiologicalReaction direction="left-to-right" evidence="15">
        <dbReference type="Rhea" id="RHEA:69820"/>
    </physiologicalReaction>
</comment>
<reference evidence="19" key="2">
    <citation type="submission" date="2025-08" db="UniProtKB">
        <authorList>
            <consortium name="Ensembl"/>
        </authorList>
    </citation>
    <scope>IDENTIFICATION</scope>
</reference>
<evidence type="ECO:0000256" key="16">
    <source>
        <dbReference type="ARBA" id="ARBA00048088"/>
    </source>
</evidence>
<evidence type="ECO:0000256" key="7">
    <source>
        <dbReference type="ARBA" id="ARBA00022827"/>
    </source>
</evidence>
<proteinExistence type="inferred from homology"/>
<dbReference type="OMA" id="TMANSEY"/>
<evidence type="ECO:0000256" key="2">
    <source>
        <dbReference type="ARBA" id="ARBA00004389"/>
    </source>
</evidence>
<evidence type="ECO:0000256" key="5">
    <source>
        <dbReference type="ARBA" id="ARBA00022692"/>
    </source>
</evidence>
<dbReference type="GO" id="GO:0050661">
    <property type="term" value="F:NADP binding"/>
    <property type="evidence" value="ECO:0007669"/>
    <property type="project" value="InterPro"/>
</dbReference>
<dbReference type="GeneTree" id="ENSGT00940000160945"/>
<dbReference type="GO" id="GO:0050660">
    <property type="term" value="F:flavin adenine dinucleotide binding"/>
    <property type="evidence" value="ECO:0007669"/>
    <property type="project" value="InterPro"/>
</dbReference>
<evidence type="ECO:0000256" key="4">
    <source>
        <dbReference type="ARBA" id="ARBA00022630"/>
    </source>
</evidence>
<dbReference type="Ensembl" id="ENSVURT00010007497.1">
    <property type="protein sequence ID" value="ENSVURP00010006638.1"/>
    <property type="gene ID" value="ENSVURG00010005141.1"/>
</dbReference>
<organism evidence="19 20">
    <name type="scientific">Vombatus ursinus</name>
    <name type="common">Common wombat</name>
    <dbReference type="NCBI Taxonomy" id="29139"/>
    <lineage>
        <taxon>Eukaryota</taxon>
        <taxon>Metazoa</taxon>
        <taxon>Chordata</taxon>
        <taxon>Craniata</taxon>
        <taxon>Vertebrata</taxon>
        <taxon>Euteleostomi</taxon>
        <taxon>Mammalia</taxon>
        <taxon>Metatheria</taxon>
        <taxon>Diprotodontia</taxon>
        <taxon>Vombatidae</taxon>
        <taxon>Vombatus</taxon>
    </lineage>
</organism>
<dbReference type="EC" id="1.-.-.-" evidence="18"/>
<dbReference type="Proteomes" id="UP000314987">
    <property type="component" value="Unassembled WGS sequence"/>
</dbReference>
<keyword evidence="5" id="KW-0812">Transmembrane</keyword>
<comment type="cofactor">
    <cofactor evidence="1 18">
        <name>FAD</name>
        <dbReference type="ChEBI" id="CHEBI:57692"/>
    </cofactor>
</comment>
<evidence type="ECO:0000256" key="8">
    <source>
        <dbReference type="ARBA" id="ARBA00022857"/>
    </source>
</evidence>
<dbReference type="SUPFAM" id="SSF51905">
    <property type="entry name" value="FAD/NAD(P)-binding domain"/>
    <property type="match status" value="1"/>
</dbReference>
<dbReference type="InterPro" id="IPR050346">
    <property type="entry name" value="FMO-like"/>
</dbReference>
<reference evidence="20" key="1">
    <citation type="submission" date="2018-12" db="EMBL/GenBank/DDBJ databases">
        <authorList>
            <person name="Yazar S."/>
        </authorList>
    </citation>
    <scope>NUCLEOTIDE SEQUENCE [LARGE SCALE GENOMIC DNA]</scope>
</reference>
<dbReference type="GO" id="GO:0047822">
    <property type="term" value="F:hypotaurine monooxygenase activity"/>
    <property type="evidence" value="ECO:0007669"/>
    <property type="project" value="RHEA"/>
</dbReference>
<keyword evidence="6" id="KW-0256">Endoplasmic reticulum</keyword>
<comment type="catalytic activity">
    <reaction evidence="16">
        <text>trimethylamine + NADPH + O2 = trimethylamine N-oxide + NADP(+) + H2O</text>
        <dbReference type="Rhea" id="RHEA:31979"/>
        <dbReference type="ChEBI" id="CHEBI:15377"/>
        <dbReference type="ChEBI" id="CHEBI:15379"/>
        <dbReference type="ChEBI" id="CHEBI:15724"/>
        <dbReference type="ChEBI" id="CHEBI:57783"/>
        <dbReference type="ChEBI" id="CHEBI:58349"/>
        <dbReference type="ChEBI" id="CHEBI:58389"/>
        <dbReference type="EC" id="1.14.13.148"/>
    </reaction>
    <physiologicalReaction direction="left-to-right" evidence="16">
        <dbReference type="Rhea" id="RHEA:31980"/>
    </physiologicalReaction>
</comment>
<accession>A0A4X2K3S8</accession>
<comment type="catalytic activity">
    <reaction evidence="14">
        <text>hypotaurine + NADH + O2 + H(+) = taurine + NAD(+) + H2O</text>
        <dbReference type="Rhea" id="RHEA:74111"/>
        <dbReference type="ChEBI" id="CHEBI:15377"/>
        <dbReference type="ChEBI" id="CHEBI:15378"/>
        <dbReference type="ChEBI" id="CHEBI:15379"/>
        <dbReference type="ChEBI" id="CHEBI:57540"/>
        <dbReference type="ChEBI" id="CHEBI:57853"/>
        <dbReference type="ChEBI" id="CHEBI:57945"/>
        <dbReference type="ChEBI" id="CHEBI:507393"/>
        <dbReference type="EC" id="1.14.13.8"/>
    </reaction>
    <physiologicalReaction direction="left-to-right" evidence="14">
        <dbReference type="Rhea" id="RHEA:74112"/>
    </physiologicalReaction>
</comment>
<evidence type="ECO:0000313" key="19">
    <source>
        <dbReference type="Ensembl" id="ENSVURP00010006638.1"/>
    </source>
</evidence>
<keyword evidence="9" id="KW-1133">Transmembrane helix</keyword>
<keyword evidence="20" id="KW-1185">Reference proteome</keyword>
<dbReference type="GO" id="GO:0005789">
    <property type="term" value="C:endoplasmic reticulum membrane"/>
    <property type="evidence" value="ECO:0007669"/>
    <property type="project" value="UniProtKB-SubCell"/>
</dbReference>
<dbReference type="InterPro" id="IPR020946">
    <property type="entry name" value="Flavin_mOase-like"/>
</dbReference>
<comment type="function">
    <text evidence="13">Broad spectrum monooxygenase that catalyzes the oxygenation of a wide variety of nitrogen- and sulfur-containing compounds including xenobiotics. Catalyzes the S-oxygenation of hypotaurine to produce taurine, an organic osmolyte involved in cell volume regulation as well as a variety of cytoprotective and developmental processes. In vitro, catalyzes the N-oxygenation of trimethylamine (TMA) to produce trimethylamine N-oxide (TMAO) and could therefore participate to the detoxification of this compound that is generated by the action of gut microbiota from dietary precursors such as choline, choline containing compounds, betaine or L-carnitine.</text>
</comment>
<evidence type="ECO:0000256" key="18">
    <source>
        <dbReference type="RuleBase" id="RU361177"/>
    </source>
</evidence>
<sequence length="278" mass="31605">MVKRVAIVGAGVSGLTSIKCCLDEGLEPICFERSSDIGGIWQFTEYVEEGRASLYKSVVTNSSKEMSCYSDFPFPEDFPNFVPQSQFLEYLKMYADKFNLLKCIQFKTIVCNVKKCPDFSSSGQWEVTTENEGKQESAIFDAVMVCTGYLTDPFLPLDTFPGINTFKGQYFHSREYKHPDLFKDKRVLVIGMGNSGTDIAVEASHVAKKVWTFSTTRGSWVINRVFDHGYPWDMVFTSRFRSALRNSLPTSVVNWLIGKKANILQRACTQLDMRTRIR</sequence>
<dbReference type="Gene3D" id="3.50.50.60">
    <property type="entry name" value="FAD/NAD(P)-binding domain"/>
    <property type="match status" value="1"/>
</dbReference>
<reference evidence="19" key="3">
    <citation type="submission" date="2025-09" db="UniProtKB">
        <authorList>
            <consortium name="Ensembl"/>
        </authorList>
    </citation>
    <scope>IDENTIFICATION</scope>
</reference>
<comment type="subcellular location">
    <subcellularLocation>
        <location evidence="2">Endoplasmic reticulum membrane</location>
        <topology evidence="2">Single-pass membrane protein</topology>
    </subcellularLocation>
</comment>
<evidence type="ECO:0000256" key="13">
    <source>
        <dbReference type="ARBA" id="ARBA00045957"/>
    </source>
</evidence>
<dbReference type="InterPro" id="IPR000960">
    <property type="entry name" value="Flavin_mOase"/>
</dbReference>
<keyword evidence="8" id="KW-0521">NADP</keyword>
<evidence type="ECO:0000313" key="20">
    <source>
        <dbReference type="Proteomes" id="UP000314987"/>
    </source>
</evidence>
<keyword evidence="12" id="KW-0472">Membrane</keyword>
<dbReference type="PANTHER" id="PTHR23023">
    <property type="entry name" value="DIMETHYLANILINE MONOOXYGENASE"/>
    <property type="match status" value="1"/>
</dbReference>
<evidence type="ECO:0000256" key="10">
    <source>
        <dbReference type="ARBA" id="ARBA00023002"/>
    </source>
</evidence>
<protein>
    <recommendedName>
        <fullName evidence="18">Flavin-containing monooxygenase</fullName>
        <ecNumber evidence="18">1.-.-.-</ecNumber>
    </recommendedName>
</protein>
<dbReference type="PIRSF" id="PIRSF000332">
    <property type="entry name" value="FMO"/>
    <property type="match status" value="1"/>
</dbReference>
<evidence type="ECO:0000256" key="17">
    <source>
        <dbReference type="ARBA" id="ARBA00049443"/>
    </source>
</evidence>
<evidence type="ECO:0000256" key="6">
    <source>
        <dbReference type="ARBA" id="ARBA00022824"/>
    </source>
</evidence>
<dbReference type="STRING" id="29139.ENSVURP00010006638"/>
<evidence type="ECO:0000256" key="12">
    <source>
        <dbReference type="ARBA" id="ARBA00023136"/>
    </source>
</evidence>
<dbReference type="AlphaFoldDB" id="A0A4X2K3S8"/>
<comment type="similarity">
    <text evidence="3 18">Belongs to the FMO family.</text>
</comment>
<evidence type="ECO:0000256" key="14">
    <source>
        <dbReference type="ARBA" id="ARBA00047338"/>
    </source>
</evidence>
<evidence type="ECO:0000256" key="3">
    <source>
        <dbReference type="ARBA" id="ARBA00009183"/>
    </source>
</evidence>
<evidence type="ECO:0000256" key="11">
    <source>
        <dbReference type="ARBA" id="ARBA00023033"/>
    </source>
</evidence>
<evidence type="ECO:0000256" key="15">
    <source>
        <dbReference type="ARBA" id="ARBA00048041"/>
    </source>
</evidence>
<dbReference type="PRINTS" id="PR00370">
    <property type="entry name" value="FMOXYGENASE"/>
</dbReference>
<keyword evidence="7 18" id="KW-0274">FAD</keyword>
<keyword evidence="4 18" id="KW-0285">Flavoprotein</keyword>
<dbReference type="Pfam" id="PF00743">
    <property type="entry name" value="FMO-like"/>
    <property type="match status" value="1"/>
</dbReference>
<dbReference type="GO" id="GO:0004499">
    <property type="term" value="F:N,N-dimethylaniline monooxygenase activity"/>
    <property type="evidence" value="ECO:0007669"/>
    <property type="project" value="InterPro"/>
</dbReference>
<dbReference type="GO" id="GO:0034899">
    <property type="term" value="F:trimethylamine monooxygenase activity"/>
    <property type="evidence" value="ECO:0007669"/>
    <property type="project" value="UniProtKB-EC"/>
</dbReference>
<dbReference type="InterPro" id="IPR002253">
    <property type="entry name" value="Flavin_mOase_1"/>
</dbReference>